<dbReference type="AlphaFoldDB" id="G0VIM1"/>
<accession>G0VIM1</accession>
<feature type="transmembrane region" description="Helical" evidence="6">
    <location>
        <begin position="160"/>
        <end position="177"/>
    </location>
</feature>
<dbReference type="InParanoid" id="G0VIM1"/>
<dbReference type="FunCoup" id="G0VIM1">
    <property type="interactions" value="108"/>
</dbReference>
<dbReference type="InterPro" id="IPR006634">
    <property type="entry name" value="TLC-dom"/>
</dbReference>
<evidence type="ECO:0000256" key="4">
    <source>
        <dbReference type="ARBA" id="ARBA00023136"/>
    </source>
</evidence>
<dbReference type="Pfam" id="PF03798">
    <property type="entry name" value="TRAM_LAG1_CLN8"/>
    <property type="match status" value="1"/>
</dbReference>
<protein>
    <recommendedName>
        <fullName evidence="7">TLC domain-containing protein</fullName>
    </recommendedName>
</protein>
<dbReference type="InterPro" id="IPR050846">
    <property type="entry name" value="TLCD"/>
</dbReference>
<keyword evidence="9" id="KW-1185">Reference proteome</keyword>
<evidence type="ECO:0000313" key="9">
    <source>
        <dbReference type="Proteomes" id="UP000001640"/>
    </source>
</evidence>
<dbReference type="GO" id="GO:0016020">
    <property type="term" value="C:membrane"/>
    <property type="evidence" value="ECO:0007669"/>
    <property type="project" value="UniProtKB-SubCell"/>
</dbReference>
<gene>
    <name evidence="8" type="primary">NCAS0H00360</name>
    <name evidence="8" type="ordered locus">NCAS_0H00360</name>
</gene>
<dbReference type="SMART" id="SM00724">
    <property type="entry name" value="TLC"/>
    <property type="match status" value="1"/>
</dbReference>
<feature type="domain" description="TLC" evidence="7">
    <location>
        <begin position="63"/>
        <end position="266"/>
    </location>
</feature>
<dbReference type="GeneID" id="96905027"/>
<dbReference type="STRING" id="1064592.G0VIM1"/>
<dbReference type="GO" id="GO:0055088">
    <property type="term" value="P:lipid homeostasis"/>
    <property type="evidence" value="ECO:0007669"/>
    <property type="project" value="TreeGrafter"/>
</dbReference>
<dbReference type="Proteomes" id="UP000001640">
    <property type="component" value="Chromosome 8"/>
</dbReference>
<organism evidence="8 9">
    <name type="scientific">Naumovozyma castellii</name>
    <name type="common">Yeast</name>
    <name type="synonym">Saccharomyces castellii</name>
    <dbReference type="NCBI Taxonomy" id="27288"/>
    <lineage>
        <taxon>Eukaryota</taxon>
        <taxon>Fungi</taxon>
        <taxon>Dikarya</taxon>
        <taxon>Ascomycota</taxon>
        <taxon>Saccharomycotina</taxon>
        <taxon>Saccharomycetes</taxon>
        <taxon>Saccharomycetales</taxon>
        <taxon>Saccharomycetaceae</taxon>
        <taxon>Naumovozyma</taxon>
    </lineage>
</organism>
<name>G0VIM1_NAUCA</name>
<dbReference type="OMA" id="MPVYYSH"/>
<feature type="transmembrane region" description="Helical" evidence="6">
    <location>
        <begin position="189"/>
        <end position="215"/>
    </location>
</feature>
<evidence type="ECO:0000256" key="1">
    <source>
        <dbReference type="ARBA" id="ARBA00004141"/>
    </source>
</evidence>
<keyword evidence="3 6" id="KW-1133">Transmembrane helix</keyword>
<dbReference type="HOGENOM" id="CLU_034597_0_1_1"/>
<dbReference type="PANTHER" id="PTHR13439">
    <property type="entry name" value="CT120 PROTEIN"/>
    <property type="match status" value="1"/>
</dbReference>
<feature type="transmembrane region" description="Helical" evidence="6">
    <location>
        <begin position="29"/>
        <end position="47"/>
    </location>
</feature>
<feature type="transmembrane region" description="Helical" evidence="6">
    <location>
        <begin position="98"/>
        <end position="118"/>
    </location>
</feature>
<evidence type="ECO:0000256" key="3">
    <source>
        <dbReference type="ARBA" id="ARBA00022989"/>
    </source>
</evidence>
<reference evidence="8 9" key="1">
    <citation type="journal article" date="2011" name="Proc. Natl. Acad. Sci. U.S.A.">
        <title>Evolutionary erosion of yeast sex chromosomes by mating-type switching accidents.</title>
        <authorList>
            <person name="Gordon J.L."/>
            <person name="Armisen D."/>
            <person name="Proux-Wera E."/>
            <person name="Oheigeartaigh S.S."/>
            <person name="Byrne K.P."/>
            <person name="Wolfe K.H."/>
        </authorList>
    </citation>
    <scope>NUCLEOTIDE SEQUENCE [LARGE SCALE GENOMIC DNA]</scope>
    <source>
        <strain evidence="9">ATCC 76901 / BCRC 22586 / CBS 4309 / NBRC 1992 / NRRL Y-12630</strain>
    </source>
</reference>
<sequence length="273" mass="31777">MLRIGHDPLMKYSWFPESENLYLSHAHEIFYSFVFYNVCHQIVAPILNRMFFRSHYSSIKDKYVKVDFDVHTVSMIQAAVSLFIIWPTLFLPNNLNVVTYHGPLTSMVASLTIGYFLWDLLVCIRYFRVYGFEFLAHAVGSLYVMLLVLKPFCQPWVGKFLLYEASTPFVNINWYIIQLTDPITKKCIIPMWINVLNGLVLMATFGLVRLCWGSIATLILGRQMWLIKDQLPRTSSIAMLVLNVVMNSMNFMWFSKMIRIAKKLANGSKNKRD</sequence>
<evidence type="ECO:0000256" key="2">
    <source>
        <dbReference type="ARBA" id="ARBA00022692"/>
    </source>
</evidence>
<dbReference type="KEGG" id="ncs:NCAS_0H00360"/>
<keyword evidence="2 5" id="KW-0812">Transmembrane</keyword>
<evidence type="ECO:0000259" key="7">
    <source>
        <dbReference type="PROSITE" id="PS50922"/>
    </source>
</evidence>
<dbReference type="EMBL" id="HE576759">
    <property type="protein sequence ID" value="CCC71346.1"/>
    <property type="molecule type" value="Genomic_DNA"/>
</dbReference>
<feature type="transmembrane region" description="Helical" evidence="6">
    <location>
        <begin position="68"/>
        <end position="86"/>
    </location>
</feature>
<dbReference type="GO" id="GO:0005783">
    <property type="term" value="C:endoplasmic reticulum"/>
    <property type="evidence" value="ECO:0007669"/>
    <property type="project" value="TreeGrafter"/>
</dbReference>
<proteinExistence type="predicted"/>
<reference key="2">
    <citation type="submission" date="2011-08" db="EMBL/GenBank/DDBJ databases">
        <title>Genome sequence of Naumovozyma castellii.</title>
        <authorList>
            <person name="Gordon J.L."/>
            <person name="Armisen D."/>
            <person name="Proux-Wera E."/>
            <person name="OhEigeartaigh S.S."/>
            <person name="Byrne K.P."/>
            <person name="Wolfe K.H."/>
        </authorList>
    </citation>
    <scope>NUCLEOTIDE SEQUENCE</scope>
    <source>
        <strain>Type strain:CBS 4309</strain>
    </source>
</reference>
<feature type="transmembrane region" description="Helical" evidence="6">
    <location>
        <begin position="235"/>
        <end position="254"/>
    </location>
</feature>
<dbReference type="PANTHER" id="PTHR13439:SF0">
    <property type="entry name" value="TOPOISOMERASE I DAMAGE AFFECTED PROTEIN 4"/>
    <property type="match status" value="1"/>
</dbReference>
<dbReference type="RefSeq" id="XP_003677697.1">
    <property type="nucleotide sequence ID" value="XM_003677649.1"/>
</dbReference>
<comment type="subcellular location">
    <subcellularLocation>
        <location evidence="1">Membrane</location>
        <topology evidence="1">Multi-pass membrane protein</topology>
    </subcellularLocation>
</comment>
<evidence type="ECO:0000256" key="5">
    <source>
        <dbReference type="PROSITE-ProRule" id="PRU00205"/>
    </source>
</evidence>
<keyword evidence="4 5" id="KW-0472">Membrane</keyword>
<dbReference type="OrthoDB" id="10266980at2759"/>
<dbReference type="eggNOG" id="KOG4561">
    <property type="taxonomic scope" value="Eukaryota"/>
</dbReference>
<evidence type="ECO:0000256" key="6">
    <source>
        <dbReference type="SAM" id="Phobius"/>
    </source>
</evidence>
<dbReference type="PROSITE" id="PS50922">
    <property type="entry name" value="TLC"/>
    <property type="match status" value="1"/>
</dbReference>
<feature type="transmembrane region" description="Helical" evidence="6">
    <location>
        <begin position="130"/>
        <end position="148"/>
    </location>
</feature>
<evidence type="ECO:0000313" key="8">
    <source>
        <dbReference type="EMBL" id="CCC71346.1"/>
    </source>
</evidence>